<dbReference type="SUPFAM" id="SSF46938">
    <property type="entry name" value="CRAL/TRIO N-terminal domain"/>
    <property type="match status" value="1"/>
</dbReference>
<dbReference type="Gene3D" id="3.40.525.10">
    <property type="entry name" value="CRAL-TRIO lipid binding domain"/>
    <property type="match status" value="1"/>
</dbReference>
<proteinExistence type="predicted"/>
<dbReference type="EMBL" id="CAUYUJ010021383">
    <property type="protein sequence ID" value="CAK0904298.1"/>
    <property type="molecule type" value="Genomic_DNA"/>
</dbReference>
<evidence type="ECO:0000313" key="1">
    <source>
        <dbReference type="EMBL" id="CAK0904298.1"/>
    </source>
</evidence>
<dbReference type="Proteomes" id="UP001189429">
    <property type="component" value="Unassembled WGS sequence"/>
</dbReference>
<gene>
    <name evidence="1" type="ORF">PCOR1329_LOCUS80372</name>
</gene>
<accession>A0ABN9XW53</accession>
<dbReference type="InterPro" id="IPR036273">
    <property type="entry name" value="CRAL/TRIO_N_dom_sf"/>
</dbReference>
<sequence>MASGREVNFVGRPIDSQDPRVDPVAFRCLTDRYHVILEDAQKRGHHVEKDPMLTLDPEGLVCRYLIAEDNDAAKAEARLRATIDWRQRWNILEYHRPGEAQRLFTESSNPGAEMYFADSLHADRTWEIIENENGYEEAVQEQRQETVPALVIPSATDCEQQQCCRYWLNYHSQQQHRLSWQPYYSQQQSW</sequence>
<evidence type="ECO:0000313" key="2">
    <source>
        <dbReference type="Proteomes" id="UP001189429"/>
    </source>
</evidence>
<reference evidence="1" key="1">
    <citation type="submission" date="2023-10" db="EMBL/GenBank/DDBJ databases">
        <authorList>
            <person name="Chen Y."/>
            <person name="Shah S."/>
            <person name="Dougan E. K."/>
            <person name="Thang M."/>
            <person name="Chan C."/>
        </authorList>
    </citation>
    <scope>NUCLEOTIDE SEQUENCE [LARGE SCALE GENOMIC DNA]</scope>
</reference>
<name>A0ABN9XW53_9DINO</name>
<comment type="caution">
    <text evidence="1">The sequence shown here is derived from an EMBL/GenBank/DDBJ whole genome shotgun (WGS) entry which is preliminary data.</text>
</comment>
<organism evidence="1 2">
    <name type="scientific">Prorocentrum cordatum</name>
    <dbReference type="NCBI Taxonomy" id="2364126"/>
    <lineage>
        <taxon>Eukaryota</taxon>
        <taxon>Sar</taxon>
        <taxon>Alveolata</taxon>
        <taxon>Dinophyceae</taxon>
        <taxon>Prorocentrales</taxon>
        <taxon>Prorocentraceae</taxon>
        <taxon>Prorocentrum</taxon>
    </lineage>
</organism>
<protein>
    <recommendedName>
        <fullName evidence="3">CRAL/TRIO N-terminal domain-containing protein</fullName>
    </recommendedName>
</protein>
<keyword evidence="2" id="KW-1185">Reference proteome</keyword>
<evidence type="ECO:0008006" key="3">
    <source>
        <dbReference type="Google" id="ProtNLM"/>
    </source>
</evidence>
<dbReference type="InterPro" id="IPR036865">
    <property type="entry name" value="CRAL-TRIO_dom_sf"/>
</dbReference>